<keyword evidence="2" id="KW-1133">Transmembrane helix</keyword>
<reference evidence="4 5" key="1">
    <citation type="submission" date="2020-03" db="EMBL/GenBank/DDBJ databases">
        <authorList>
            <person name="Zhu W."/>
        </authorList>
    </citation>
    <scope>NUCLEOTIDE SEQUENCE [LARGE SCALE GENOMIC DNA]</scope>
    <source>
        <strain evidence="4 5">185</strain>
    </source>
</reference>
<gene>
    <name evidence="4" type="ORF">G8D99_14235</name>
</gene>
<feature type="domain" description="FHA" evidence="3">
    <location>
        <begin position="23"/>
        <end position="72"/>
    </location>
</feature>
<evidence type="ECO:0000313" key="4">
    <source>
        <dbReference type="EMBL" id="QIO10049.1"/>
    </source>
</evidence>
<sequence length="245" mass="26431">MTWKLEAITGEFTGKEVSVERDMLIGRHQDADLLLQSADVSRRHAAFLVKEDALYVQDLKSSNGTFVNDARIEHETLLKDGDIVQFASHKFSVLAPAVDVTAEPAAPMVVEQEAPVVASTTPAIEDSIQQPSEAIAASETAQAAPVDKTPAQQMNDQGMPDLKQRDASVQLSREGMPQNVGIPKPAPIPEGTDLSSVKPEPAPIPVEKPVSIVEQKVEEQKNATVGLMSLIALIIIAIIAWLIFK</sequence>
<organism evidence="4 5">
    <name type="scientific">Acinetobacter lanii</name>
    <dbReference type="NCBI Taxonomy" id="2715163"/>
    <lineage>
        <taxon>Bacteria</taxon>
        <taxon>Pseudomonadati</taxon>
        <taxon>Pseudomonadota</taxon>
        <taxon>Gammaproteobacteria</taxon>
        <taxon>Moraxellales</taxon>
        <taxon>Moraxellaceae</taxon>
        <taxon>Acinetobacter</taxon>
    </lineage>
</organism>
<accession>A0A6G8S784</accession>
<dbReference type="Gene3D" id="2.60.200.20">
    <property type="match status" value="1"/>
</dbReference>
<dbReference type="Pfam" id="PF00498">
    <property type="entry name" value="FHA"/>
    <property type="match status" value="1"/>
</dbReference>
<feature type="compositionally biased region" description="Low complexity" evidence="1">
    <location>
        <begin position="132"/>
        <end position="144"/>
    </location>
</feature>
<evidence type="ECO:0000313" key="5">
    <source>
        <dbReference type="Proteomes" id="UP000501939"/>
    </source>
</evidence>
<dbReference type="CDD" id="cd00060">
    <property type="entry name" value="FHA"/>
    <property type="match status" value="1"/>
</dbReference>
<dbReference type="EMBL" id="CP049916">
    <property type="protein sequence ID" value="QIO10049.1"/>
    <property type="molecule type" value="Genomic_DNA"/>
</dbReference>
<keyword evidence="5" id="KW-1185">Reference proteome</keyword>
<dbReference type="AlphaFoldDB" id="A0A6G8S784"/>
<keyword evidence="2" id="KW-0812">Transmembrane</keyword>
<dbReference type="InterPro" id="IPR008984">
    <property type="entry name" value="SMAD_FHA_dom_sf"/>
</dbReference>
<dbReference type="InterPro" id="IPR050923">
    <property type="entry name" value="Cell_Proc_Reg/RNA_Proc"/>
</dbReference>
<feature type="region of interest" description="Disordered" evidence="1">
    <location>
        <begin position="176"/>
        <end position="199"/>
    </location>
</feature>
<name>A0A6G8S784_9GAMM</name>
<dbReference type="SUPFAM" id="SSF49879">
    <property type="entry name" value="SMAD/FHA domain"/>
    <property type="match status" value="1"/>
</dbReference>
<feature type="region of interest" description="Disordered" evidence="1">
    <location>
        <begin position="132"/>
        <end position="160"/>
    </location>
</feature>
<protein>
    <submittedName>
        <fullName evidence="4">FHA domain-containing protein</fullName>
    </submittedName>
</protein>
<dbReference type="PROSITE" id="PS50006">
    <property type="entry name" value="FHA_DOMAIN"/>
    <property type="match status" value="1"/>
</dbReference>
<proteinExistence type="predicted"/>
<dbReference type="InterPro" id="IPR000253">
    <property type="entry name" value="FHA_dom"/>
</dbReference>
<evidence type="ECO:0000256" key="1">
    <source>
        <dbReference type="SAM" id="MobiDB-lite"/>
    </source>
</evidence>
<dbReference type="Proteomes" id="UP000501939">
    <property type="component" value="Chromosome"/>
</dbReference>
<keyword evidence="2" id="KW-0472">Membrane</keyword>
<dbReference type="SMART" id="SM00240">
    <property type="entry name" value="FHA"/>
    <property type="match status" value="1"/>
</dbReference>
<feature type="transmembrane region" description="Helical" evidence="2">
    <location>
        <begin position="225"/>
        <end position="244"/>
    </location>
</feature>
<evidence type="ECO:0000259" key="3">
    <source>
        <dbReference type="PROSITE" id="PS50006"/>
    </source>
</evidence>
<dbReference type="KEGG" id="alj:G8D99_14235"/>
<dbReference type="PANTHER" id="PTHR23308">
    <property type="entry name" value="NUCLEAR INHIBITOR OF PROTEIN PHOSPHATASE-1"/>
    <property type="match status" value="1"/>
</dbReference>
<evidence type="ECO:0000256" key="2">
    <source>
        <dbReference type="SAM" id="Phobius"/>
    </source>
</evidence>
<dbReference type="RefSeq" id="WP_166326999.1">
    <property type="nucleotide sequence ID" value="NZ_CP049916.1"/>
</dbReference>